<dbReference type="InterPro" id="IPR011042">
    <property type="entry name" value="6-blade_b-propeller_TolB-like"/>
</dbReference>
<organism evidence="1 2">
    <name type="scientific">Hymenobacter cellulosilyticus</name>
    <dbReference type="NCBI Taxonomy" id="2932248"/>
    <lineage>
        <taxon>Bacteria</taxon>
        <taxon>Pseudomonadati</taxon>
        <taxon>Bacteroidota</taxon>
        <taxon>Cytophagia</taxon>
        <taxon>Cytophagales</taxon>
        <taxon>Hymenobacteraceae</taxon>
        <taxon>Hymenobacter</taxon>
    </lineage>
</organism>
<dbReference type="EMBL" id="CP095046">
    <property type="protein sequence ID" value="UOQ75085.1"/>
    <property type="molecule type" value="Genomic_DNA"/>
</dbReference>
<protein>
    <recommendedName>
        <fullName evidence="3">TolB protein</fullName>
    </recommendedName>
</protein>
<evidence type="ECO:0000313" key="1">
    <source>
        <dbReference type="EMBL" id="UOQ75085.1"/>
    </source>
</evidence>
<dbReference type="SUPFAM" id="SSF69304">
    <property type="entry name" value="Tricorn protease N-terminal domain"/>
    <property type="match status" value="1"/>
</dbReference>
<gene>
    <name evidence="1" type="ORF">MUN79_24135</name>
</gene>
<keyword evidence="2" id="KW-1185">Reference proteome</keyword>
<evidence type="ECO:0000313" key="2">
    <source>
        <dbReference type="Proteomes" id="UP000831796"/>
    </source>
</evidence>
<dbReference type="Pfam" id="PF07676">
    <property type="entry name" value="PD40"/>
    <property type="match status" value="2"/>
</dbReference>
<dbReference type="Proteomes" id="UP000831796">
    <property type="component" value="Chromosome"/>
</dbReference>
<accession>A0A8T9QCY1</accession>
<dbReference type="Gene3D" id="2.120.10.30">
    <property type="entry name" value="TolB, C-terminal domain"/>
    <property type="match status" value="1"/>
</dbReference>
<name>A0A8T9QCY1_9BACT</name>
<evidence type="ECO:0008006" key="3">
    <source>
        <dbReference type="Google" id="ProtNLM"/>
    </source>
</evidence>
<reference evidence="1" key="1">
    <citation type="submission" date="2022-04" db="EMBL/GenBank/DDBJ databases">
        <title>Hymenobacter sp. isolated from the air.</title>
        <authorList>
            <person name="Won M."/>
            <person name="Lee C.-M."/>
            <person name="Woen H.-Y."/>
            <person name="Kwon S.-W."/>
        </authorList>
    </citation>
    <scope>NUCLEOTIDE SEQUENCE</scope>
    <source>
        <strain evidence="1">5116S-3</strain>
    </source>
</reference>
<sequence length="150" mass="16272">MVQTVGANIYDSEFYTMNADGTGLTQVVGNLAGRMDSPSFSIDGRTILYTRDVDGYENASGRQLNAHILMQRLDGTGLVDLSVVPSGSGTNGGKPAGTNDLFPRFSPDGAKIIFVNVNNDNQSAPEVWVMDIDGRNRTRLFQNANLPDWK</sequence>
<dbReference type="RefSeq" id="WP_244678418.1">
    <property type="nucleotide sequence ID" value="NZ_CP095046.1"/>
</dbReference>
<dbReference type="AlphaFoldDB" id="A0A8T9QCY1"/>
<proteinExistence type="predicted"/>
<dbReference type="InterPro" id="IPR011659">
    <property type="entry name" value="WD40"/>
</dbReference>
<dbReference type="KEGG" id="hcu:MUN79_24135"/>